<feature type="domain" description="Peptidase M24" evidence="4">
    <location>
        <begin position="310"/>
        <end position="521"/>
    </location>
</feature>
<dbReference type="Gene3D" id="3.40.350.10">
    <property type="entry name" value="Creatinase/prolidase N-terminal domain"/>
    <property type="match status" value="2"/>
</dbReference>
<dbReference type="Gene3D" id="3.90.230.10">
    <property type="entry name" value="Creatinase/methionine aminopeptidase superfamily"/>
    <property type="match status" value="1"/>
</dbReference>
<dbReference type="FunFam" id="3.90.230.10:FF:000009">
    <property type="entry name" value="xaa-Pro aminopeptidase 2"/>
    <property type="match status" value="1"/>
</dbReference>
<reference evidence="7 8" key="1">
    <citation type="submission" date="2019-02" db="EMBL/GenBank/DDBJ databases">
        <authorList>
            <person name="Fomenkov A."/>
            <person name="Dubinina G."/>
            <person name="Grabovich M."/>
            <person name="Vincze T."/>
            <person name="Roberts R.J."/>
        </authorList>
    </citation>
    <scope>NUCLEOTIDE SEQUENCE [LARGE SCALE GENOMIC DNA]</scope>
    <source>
        <strain evidence="7 8">P</strain>
    </source>
</reference>
<evidence type="ECO:0000256" key="2">
    <source>
        <dbReference type="ARBA" id="ARBA00022723"/>
    </source>
</evidence>
<feature type="domain" description="Creatinase N-terminal" evidence="5">
    <location>
        <begin position="7"/>
        <end position="130"/>
    </location>
</feature>
<dbReference type="PANTHER" id="PTHR43763">
    <property type="entry name" value="XAA-PRO AMINOPEPTIDASE 1"/>
    <property type="match status" value="1"/>
</dbReference>
<dbReference type="OrthoDB" id="9806388at2"/>
<dbReference type="AlphaFoldDB" id="A0A5C1Q992"/>
<dbReference type="GO" id="GO:0046872">
    <property type="term" value="F:metal ion binding"/>
    <property type="evidence" value="ECO:0007669"/>
    <property type="project" value="UniProtKB-KW"/>
</dbReference>
<dbReference type="InterPro" id="IPR033740">
    <property type="entry name" value="Pept_M24B"/>
</dbReference>
<dbReference type="Pfam" id="PF00557">
    <property type="entry name" value="Peptidase_M24"/>
    <property type="match status" value="1"/>
</dbReference>
<comment type="similarity">
    <text evidence="1">Belongs to the peptidase M24B family.</text>
</comment>
<dbReference type="InterPro" id="IPR000994">
    <property type="entry name" value="Pept_M24"/>
</dbReference>
<name>A0A5C1Q992_9SPIO</name>
<dbReference type="GO" id="GO:0005737">
    <property type="term" value="C:cytoplasm"/>
    <property type="evidence" value="ECO:0007669"/>
    <property type="project" value="UniProtKB-ARBA"/>
</dbReference>
<dbReference type="CDD" id="cd01085">
    <property type="entry name" value="APP"/>
    <property type="match status" value="1"/>
</dbReference>
<dbReference type="InterPro" id="IPR032416">
    <property type="entry name" value="Peptidase_M24_C"/>
</dbReference>
<accession>A0A5C1Q992</accession>
<dbReference type="PANTHER" id="PTHR43763:SF6">
    <property type="entry name" value="XAA-PRO AMINOPEPTIDASE 1"/>
    <property type="match status" value="1"/>
</dbReference>
<organism evidence="7 8">
    <name type="scientific">Thiospirochaeta perfilievii</name>
    <dbReference type="NCBI Taxonomy" id="252967"/>
    <lineage>
        <taxon>Bacteria</taxon>
        <taxon>Pseudomonadati</taxon>
        <taxon>Spirochaetota</taxon>
        <taxon>Spirochaetia</taxon>
        <taxon>Spirochaetales</taxon>
        <taxon>Spirochaetaceae</taxon>
        <taxon>Thiospirochaeta</taxon>
    </lineage>
</organism>
<evidence type="ECO:0000259" key="6">
    <source>
        <dbReference type="Pfam" id="PF16188"/>
    </source>
</evidence>
<keyword evidence="3" id="KW-0378">Hydrolase</keyword>
<dbReference type="SUPFAM" id="SSF55920">
    <property type="entry name" value="Creatinase/aminopeptidase"/>
    <property type="match status" value="1"/>
</dbReference>
<dbReference type="Proteomes" id="UP000323824">
    <property type="component" value="Chromosome"/>
</dbReference>
<protein>
    <submittedName>
        <fullName evidence="7">Aminopeptidase P family protein</fullName>
    </submittedName>
</protein>
<dbReference type="InterPro" id="IPR000587">
    <property type="entry name" value="Creatinase_N"/>
</dbReference>
<evidence type="ECO:0000313" key="7">
    <source>
        <dbReference type="EMBL" id="QEN04017.1"/>
    </source>
</evidence>
<dbReference type="GO" id="GO:0070006">
    <property type="term" value="F:metalloaminopeptidase activity"/>
    <property type="evidence" value="ECO:0007669"/>
    <property type="project" value="InterPro"/>
</dbReference>
<dbReference type="Pfam" id="PF01321">
    <property type="entry name" value="Creatinase_N"/>
    <property type="match status" value="1"/>
</dbReference>
<proteinExistence type="inferred from homology"/>
<keyword evidence="8" id="KW-1185">Reference proteome</keyword>
<dbReference type="SUPFAM" id="SSF53092">
    <property type="entry name" value="Creatinase/prolidase N-terminal domain"/>
    <property type="match status" value="1"/>
</dbReference>
<reference evidence="7 8" key="2">
    <citation type="submission" date="2019-09" db="EMBL/GenBank/DDBJ databases">
        <title>Complete Genome Sequence and Methylome Analysis of free living Spirochaetas.</title>
        <authorList>
            <person name="Leshcheva N."/>
            <person name="Mikheeva N."/>
        </authorList>
    </citation>
    <scope>NUCLEOTIDE SEQUENCE [LARGE SCALE GENOMIC DNA]</scope>
    <source>
        <strain evidence="7 8">P</strain>
    </source>
</reference>
<dbReference type="EMBL" id="CP035807">
    <property type="protein sequence ID" value="QEN04017.1"/>
    <property type="molecule type" value="Genomic_DNA"/>
</dbReference>
<sequence>MLREDKLRKLRDKMALAGLNAVIIPSTDPHSSEYVHEHWKSRAWFSGFNGSAGTLVVTENMSGLWTDFRYYIEASNVLKECEIELYRDGLEETPSILDFLKSNLKKGDTLGFDGTLFSTSDFEKYNLELKKFDISIDNSFDPVEGLWEDRPEAPMSKAFDLPVRFSGESREDKILRVRNKMKGVGANTYIVSSLADIAWLLNIRGEDVRFTPLIVSYLIVDLNNVNLFIKNEKLPKKLKVELEKAGITINNYDVIGDYIIKLKKDSVIYYMPESLNCFLSTLINQDIKVIRGVDLVTDLKAIKNKTEIDNIRSAMEKDGAALVKFFKEFEHRIKDEEFTEYTLAPLLREKRLGMEGCVDESFSPIIGYHSNGALCHYSADEKSAKLIKRDGLLLIDSGGQYYEGTTDITRTISLGNATVEEILHYTLVLKGHIKLSMAKFPEGTTGAQLDILAREPLWEHGLNFGHGTGHGVGYFLGVHEGPQNISPKGFKAPIKEGMITSNEPGLYIEGKHGIRIENLVLTKFDSDGLYQKFLGFETLTLYPYDLELIDSELLSIKEIEWINNYHKEVKTRLSKYLTADENTWLEDKTREI</sequence>
<feature type="domain" description="Peptidase M24 C-terminal" evidence="6">
    <location>
        <begin position="532"/>
        <end position="592"/>
    </location>
</feature>
<keyword evidence="2" id="KW-0479">Metal-binding</keyword>
<dbReference type="InterPro" id="IPR036005">
    <property type="entry name" value="Creatinase/aminopeptidase-like"/>
</dbReference>
<evidence type="ECO:0000256" key="1">
    <source>
        <dbReference type="ARBA" id="ARBA00008766"/>
    </source>
</evidence>
<evidence type="ECO:0000259" key="4">
    <source>
        <dbReference type="Pfam" id="PF00557"/>
    </source>
</evidence>
<dbReference type="InterPro" id="IPR050422">
    <property type="entry name" value="X-Pro_aminopeptidase_P"/>
</dbReference>
<dbReference type="Pfam" id="PF16188">
    <property type="entry name" value="Peptidase_M24_C"/>
    <property type="match status" value="1"/>
</dbReference>
<dbReference type="RefSeq" id="WP_149567274.1">
    <property type="nucleotide sequence ID" value="NZ_CP035807.1"/>
</dbReference>
<keyword evidence="7" id="KW-0031">Aminopeptidase</keyword>
<dbReference type="InterPro" id="IPR029149">
    <property type="entry name" value="Creatin/AminoP/Spt16_N"/>
</dbReference>
<dbReference type="Pfam" id="PF16189">
    <property type="entry name" value="Creatinase_N_2"/>
    <property type="match status" value="1"/>
</dbReference>
<keyword evidence="7" id="KW-0645">Protease</keyword>
<dbReference type="KEGG" id="sper:EW093_04640"/>
<evidence type="ECO:0000259" key="5">
    <source>
        <dbReference type="Pfam" id="PF01321"/>
    </source>
</evidence>
<gene>
    <name evidence="7" type="ORF">EW093_04640</name>
</gene>
<evidence type="ECO:0000256" key="3">
    <source>
        <dbReference type="ARBA" id="ARBA00022801"/>
    </source>
</evidence>
<evidence type="ECO:0000313" key="8">
    <source>
        <dbReference type="Proteomes" id="UP000323824"/>
    </source>
</evidence>